<keyword evidence="5" id="KW-1185">Reference proteome</keyword>
<dbReference type="Proteomes" id="UP000321157">
    <property type="component" value="Unassembled WGS sequence"/>
</dbReference>
<feature type="domain" description="Magnesium transporter MgtE intracellular" evidence="3">
    <location>
        <begin position="116"/>
        <end position="200"/>
    </location>
</feature>
<gene>
    <name evidence="4" type="ORF">ADA01nite_15620</name>
</gene>
<sequence length="295" mass="32643">MEEMEEERSYNKLEWFFYIIFIPVLFTLVLSAIIAQMFGYNVVGVLAKELNNLPVVEKIIPDAAVTRSETAADGTKTDEKDIKISELEAKLAAKEREIEKIKKEAQQEQQKSKQLAQQAEVQQEADKAAQAQANEEKQKQIKNLAKIYTSMSAGKAAPILEKMAPEESASLLLVMKAEERSAIMAKMDPKKAADLSLLLKETSLHNTTDPGALQQRLMELKYNASVRELASSIASMQPASAADLIERMFKADEKKAVLVLSQVDAAQRGQVLSALAQDQSRAALAAKISQKLLTY</sequence>
<reference evidence="4 5" key="1">
    <citation type="submission" date="2019-07" db="EMBL/GenBank/DDBJ databases">
        <title>Whole genome shotgun sequence of Aneurinibacillus danicus NBRC 102444.</title>
        <authorList>
            <person name="Hosoyama A."/>
            <person name="Uohara A."/>
            <person name="Ohji S."/>
            <person name="Ichikawa N."/>
        </authorList>
    </citation>
    <scope>NUCLEOTIDE SEQUENCE [LARGE SCALE GENOMIC DNA]</scope>
    <source>
        <strain evidence="4 5">NBRC 102444</strain>
    </source>
</reference>
<evidence type="ECO:0000256" key="1">
    <source>
        <dbReference type="SAM" id="Coils"/>
    </source>
</evidence>
<proteinExistence type="predicted"/>
<dbReference type="EMBL" id="BJXX01000064">
    <property type="protein sequence ID" value="GEN34102.1"/>
    <property type="molecule type" value="Genomic_DNA"/>
</dbReference>
<keyword evidence="2" id="KW-0472">Membrane</keyword>
<dbReference type="OrthoDB" id="2381574at2"/>
<evidence type="ECO:0000313" key="4">
    <source>
        <dbReference type="EMBL" id="GEN34102.1"/>
    </source>
</evidence>
<dbReference type="AlphaFoldDB" id="A0A511VA45"/>
<evidence type="ECO:0000313" key="5">
    <source>
        <dbReference type="Proteomes" id="UP000321157"/>
    </source>
</evidence>
<keyword evidence="2" id="KW-0812">Transmembrane</keyword>
<feature type="transmembrane region" description="Helical" evidence="2">
    <location>
        <begin position="15"/>
        <end position="38"/>
    </location>
</feature>
<comment type="caution">
    <text evidence="4">The sequence shown here is derived from an EMBL/GenBank/DDBJ whole genome shotgun (WGS) entry which is preliminary data.</text>
</comment>
<feature type="coiled-coil region" evidence="1">
    <location>
        <begin position="77"/>
        <end position="138"/>
    </location>
</feature>
<dbReference type="InterPro" id="IPR006668">
    <property type="entry name" value="Mg_transptr_MgtE_intracell_dom"/>
</dbReference>
<dbReference type="RefSeq" id="WP_146809388.1">
    <property type="nucleotide sequence ID" value="NZ_BJXX01000064.1"/>
</dbReference>
<keyword evidence="1" id="KW-0175">Coiled coil</keyword>
<name>A0A511VA45_9BACL</name>
<accession>A0A511VA45</accession>
<evidence type="ECO:0000259" key="3">
    <source>
        <dbReference type="Pfam" id="PF03448"/>
    </source>
</evidence>
<keyword evidence="2" id="KW-1133">Transmembrane helix</keyword>
<dbReference type="SUPFAM" id="SSF158791">
    <property type="entry name" value="MgtE N-terminal domain-like"/>
    <property type="match status" value="1"/>
</dbReference>
<dbReference type="Pfam" id="PF03448">
    <property type="entry name" value="MgtE_N"/>
    <property type="match status" value="1"/>
</dbReference>
<evidence type="ECO:0000256" key="2">
    <source>
        <dbReference type="SAM" id="Phobius"/>
    </source>
</evidence>
<protein>
    <recommendedName>
        <fullName evidence="3">Magnesium transporter MgtE intracellular domain-containing protein</fullName>
    </recommendedName>
</protein>
<organism evidence="4 5">
    <name type="scientific">Aneurinibacillus danicus</name>
    <dbReference type="NCBI Taxonomy" id="267746"/>
    <lineage>
        <taxon>Bacteria</taxon>
        <taxon>Bacillati</taxon>
        <taxon>Bacillota</taxon>
        <taxon>Bacilli</taxon>
        <taxon>Bacillales</taxon>
        <taxon>Paenibacillaceae</taxon>
        <taxon>Aneurinibacillus group</taxon>
        <taxon>Aneurinibacillus</taxon>
    </lineage>
</organism>